<feature type="compositionally biased region" description="Acidic residues" evidence="10">
    <location>
        <begin position="490"/>
        <end position="503"/>
    </location>
</feature>
<dbReference type="Pfam" id="PF02207">
    <property type="entry name" value="zf-UBR"/>
    <property type="match status" value="1"/>
</dbReference>
<evidence type="ECO:0000313" key="13">
    <source>
        <dbReference type="Proteomes" id="UP000593566"/>
    </source>
</evidence>
<protein>
    <recommendedName>
        <fullName evidence="9">E3 ubiquitin-protein ligase</fullName>
        <ecNumber evidence="9">2.3.2.27</ecNumber>
    </recommendedName>
</protein>
<evidence type="ECO:0000256" key="1">
    <source>
        <dbReference type="ARBA" id="ARBA00000900"/>
    </source>
</evidence>
<feature type="region of interest" description="Disordered" evidence="10">
    <location>
        <begin position="51"/>
        <end position="73"/>
    </location>
</feature>
<dbReference type="SUPFAM" id="SSF46785">
    <property type="entry name" value="Winged helix' DNA-binding domain"/>
    <property type="match status" value="1"/>
</dbReference>
<feature type="region of interest" description="Disordered" evidence="10">
    <location>
        <begin position="478"/>
        <end position="503"/>
    </location>
</feature>
<dbReference type="CDD" id="cd16482">
    <property type="entry name" value="RING-H2_UBR1-like"/>
    <property type="match status" value="1"/>
</dbReference>
<dbReference type="FunFam" id="2.10.110.30:FF:000001">
    <property type="entry name" value="E3 ubiquitin-protein ligase UBR2 isoform 1"/>
    <property type="match status" value="1"/>
</dbReference>
<dbReference type="InterPro" id="IPR044046">
    <property type="entry name" value="E3_ligase_UBR-like_C"/>
</dbReference>
<evidence type="ECO:0000256" key="8">
    <source>
        <dbReference type="PROSITE-ProRule" id="PRU00508"/>
    </source>
</evidence>
<dbReference type="UniPathway" id="UPA00143"/>
<dbReference type="GO" id="GO:0061630">
    <property type="term" value="F:ubiquitin protein ligase activity"/>
    <property type="evidence" value="ECO:0007669"/>
    <property type="project" value="UniProtKB-UniRule"/>
</dbReference>
<dbReference type="SUPFAM" id="SSF51182">
    <property type="entry name" value="RmlC-like cupins"/>
    <property type="match status" value="1"/>
</dbReference>
<dbReference type="RefSeq" id="XP_037156244.1">
    <property type="nucleotide sequence ID" value="XM_037298908.1"/>
</dbReference>
<dbReference type="EMBL" id="JACCJB010000004">
    <property type="protein sequence ID" value="KAF6228310.1"/>
    <property type="molecule type" value="Genomic_DNA"/>
</dbReference>
<dbReference type="Proteomes" id="UP000593566">
    <property type="component" value="Unassembled WGS sequence"/>
</dbReference>
<comment type="function">
    <text evidence="9">Ubiquitin ligase protein which is a component of the N-end rule pathway. Recognizes and binds to proteins bearing specific N-terminal residues that are destabilizing according to the N-end rule, leading to their ubiquitination and subsequent degradation.</text>
</comment>
<dbReference type="Gene3D" id="1.10.10.2670">
    <property type="entry name" value="E3 ubiquitin-protein ligase"/>
    <property type="match status" value="1"/>
</dbReference>
<comment type="pathway">
    <text evidence="9">Protein modification; protein ubiquitination.</text>
</comment>
<dbReference type="Pfam" id="PF02617">
    <property type="entry name" value="ClpS"/>
    <property type="match status" value="1"/>
</dbReference>
<evidence type="ECO:0000256" key="9">
    <source>
        <dbReference type="RuleBase" id="RU366018"/>
    </source>
</evidence>
<dbReference type="InterPro" id="IPR036390">
    <property type="entry name" value="WH_DNA-bd_sf"/>
</dbReference>
<dbReference type="Pfam" id="PF22960">
    <property type="entry name" value="WHD_UBR1"/>
    <property type="match status" value="1"/>
</dbReference>
<evidence type="ECO:0000313" key="12">
    <source>
        <dbReference type="EMBL" id="KAF6228310.1"/>
    </source>
</evidence>
<evidence type="ECO:0000256" key="4">
    <source>
        <dbReference type="ARBA" id="ARBA00022771"/>
    </source>
</evidence>
<organism evidence="12 13">
    <name type="scientific">Letharia lupina</name>
    <dbReference type="NCBI Taxonomy" id="560253"/>
    <lineage>
        <taxon>Eukaryota</taxon>
        <taxon>Fungi</taxon>
        <taxon>Dikarya</taxon>
        <taxon>Ascomycota</taxon>
        <taxon>Pezizomycotina</taxon>
        <taxon>Lecanoromycetes</taxon>
        <taxon>OSLEUM clade</taxon>
        <taxon>Lecanoromycetidae</taxon>
        <taxon>Lecanorales</taxon>
        <taxon>Lecanorineae</taxon>
        <taxon>Parmeliaceae</taxon>
        <taxon>Letharia</taxon>
    </lineage>
</organism>
<feature type="region of interest" description="Disordered" evidence="10">
    <location>
        <begin position="525"/>
        <end position="569"/>
    </location>
</feature>
<feature type="region of interest" description="Disordered" evidence="10">
    <location>
        <begin position="1372"/>
        <end position="1394"/>
    </location>
</feature>
<keyword evidence="2 9" id="KW-0808">Transferase</keyword>
<dbReference type="GO" id="GO:0000151">
    <property type="term" value="C:ubiquitin ligase complex"/>
    <property type="evidence" value="ECO:0007669"/>
    <property type="project" value="TreeGrafter"/>
</dbReference>
<dbReference type="GO" id="GO:0008270">
    <property type="term" value="F:zinc ion binding"/>
    <property type="evidence" value="ECO:0007669"/>
    <property type="project" value="UniProtKB-UniRule"/>
</dbReference>
<feature type="compositionally biased region" description="Basic and acidic residues" evidence="10">
    <location>
        <begin position="525"/>
        <end position="539"/>
    </location>
</feature>
<feature type="compositionally biased region" description="Pro residues" evidence="10">
    <location>
        <begin position="555"/>
        <end position="566"/>
    </location>
</feature>
<keyword evidence="6 9" id="KW-0862">Zinc</keyword>
<accession>A0A8H6CRF5</accession>
<dbReference type="SMART" id="SM00396">
    <property type="entry name" value="ZnF_UBR1"/>
    <property type="match status" value="1"/>
</dbReference>
<dbReference type="PANTHER" id="PTHR21497:SF24">
    <property type="entry name" value="E3 UBIQUITIN-PROTEIN LIGASE UBR1"/>
    <property type="match status" value="1"/>
</dbReference>
<feature type="domain" description="UBR-type" evidence="11">
    <location>
        <begin position="161"/>
        <end position="233"/>
    </location>
</feature>
<comment type="caution">
    <text evidence="12">The sequence shown here is derived from an EMBL/GenBank/DDBJ whole genome shotgun (WGS) entry which is preliminary data.</text>
</comment>
<feature type="zinc finger region" description="UBR-type" evidence="8">
    <location>
        <begin position="161"/>
        <end position="233"/>
    </location>
</feature>
<dbReference type="CDD" id="cd19673">
    <property type="entry name" value="UBR-box_UBR3"/>
    <property type="match status" value="1"/>
</dbReference>
<comment type="similarity">
    <text evidence="7 9">Belongs to the E3 ubiquitin-protein ligase UBR1-like family.</text>
</comment>
<dbReference type="InterPro" id="IPR055194">
    <property type="entry name" value="UBR1-like_WH"/>
</dbReference>
<feature type="compositionally biased region" description="Polar residues" evidence="10">
    <location>
        <begin position="578"/>
        <end position="589"/>
    </location>
</feature>
<dbReference type="Gene3D" id="2.10.110.30">
    <property type="match status" value="1"/>
</dbReference>
<proteinExistence type="inferred from homology"/>
<dbReference type="PANTHER" id="PTHR21497">
    <property type="entry name" value="UBIQUITIN LIGASE E3 ALPHA-RELATED"/>
    <property type="match status" value="1"/>
</dbReference>
<dbReference type="PROSITE" id="PS51157">
    <property type="entry name" value="ZF_UBR"/>
    <property type="match status" value="1"/>
</dbReference>
<keyword evidence="3 9" id="KW-0479">Metal-binding</keyword>
<dbReference type="InterPro" id="IPR042065">
    <property type="entry name" value="E3_ELL-like"/>
</dbReference>
<keyword evidence="4 9" id="KW-0863">Zinc-finger</keyword>
<feature type="compositionally biased region" description="Low complexity" evidence="10">
    <location>
        <begin position="51"/>
        <end position="62"/>
    </location>
</feature>
<dbReference type="EC" id="2.3.2.27" evidence="9"/>
<dbReference type="GO" id="GO:0016567">
    <property type="term" value="P:protein ubiquitination"/>
    <property type="evidence" value="ECO:0007669"/>
    <property type="project" value="UniProtKB-UniRule"/>
</dbReference>
<evidence type="ECO:0000256" key="5">
    <source>
        <dbReference type="ARBA" id="ARBA00022786"/>
    </source>
</evidence>
<dbReference type="InterPro" id="IPR003769">
    <property type="entry name" value="ClpS_core"/>
</dbReference>
<dbReference type="InterPro" id="IPR003126">
    <property type="entry name" value="Znf_UBR"/>
</dbReference>
<evidence type="ECO:0000256" key="10">
    <source>
        <dbReference type="SAM" id="MobiDB-lite"/>
    </source>
</evidence>
<dbReference type="GeneID" id="59336437"/>
<name>A0A8H6CRF5_9LECA</name>
<evidence type="ECO:0000256" key="6">
    <source>
        <dbReference type="ARBA" id="ARBA00022833"/>
    </source>
</evidence>
<dbReference type="Pfam" id="PF18995">
    <property type="entry name" value="PRT6_C"/>
    <property type="match status" value="1"/>
</dbReference>
<keyword evidence="5 9" id="KW-0833">Ubl conjugation pathway</keyword>
<dbReference type="InterPro" id="IPR039164">
    <property type="entry name" value="UBR1-like"/>
</dbReference>
<evidence type="ECO:0000256" key="7">
    <source>
        <dbReference type="ARBA" id="ARBA00046341"/>
    </source>
</evidence>
<evidence type="ECO:0000259" key="11">
    <source>
        <dbReference type="PROSITE" id="PS51157"/>
    </source>
</evidence>
<reference evidence="12 13" key="1">
    <citation type="journal article" date="2020" name="Genomics">
        <title>Complete, high-quality genomes from long-read metagenomic sequencing of two wolf lichen thalli reveals enigmatic genome architecture.</title>
        <authorList>
            <person name="McKenzie S.K."/>
            <person name="Walston R.F."/>
            <person name="Allen J.L."/>
        </authorList>
    </citation>
    <scope>NUCLEOTIDE SEQUENCE [LARGE SCALE GENOMIC DNA]</scope>
    <source>
        <strain evidence="12">WasteWater1</strain>
    </source>
</reference>
<evidence type="ECO:0000256" key="3">
    <source>
        <dbReference type="ARBA" id="ARBA00022723"/>
    </source>
</evidence>
<comment type="catalytic activity">
    <reaction evidence="1 9">
        <text>S-ubiquitinyl-[E2 ubiquitin-conjugating enzyme]-L-cysteine + [acceptor protein]-L-lysine = [E2 ubiquitin-conjugating enzyme]-L-cysteine + N(6)-ubiquitinyl-[acceptor protein]-L-lysine.</text>
        <dbReference type="EC" id="2.3.2.27"/>
    </reaction>
</comment>
<sequence length="2442" mass="275583">MAGVCVGELDDFVTSALPLFHISSTSTTRSKKNTISSRPPGFRANAVLVPSSVHSSSPAPTSSRHRPYSNGKVPSMMLLTSQERRLCYALRDLPHEHRYRYTEYASQSLQRALFNSLVAENDDYLRALFGGKVPKAGEDWDLRSAQGMVEGSEYSEAARGKPCGHIFKAGDATYRCKTCTTDETCVLCTRCFEASEHTGHLVSQHISLGNSGCCDCGDDEAWKIPVKCAIHTSHTSATAGKQRQAPNLPEELVESIKMTVGRAMDYLCDVISCSPENLRLEKKEDIIRQDERQSYLNSKWYEESEDPDPEFALLLWNDEKHTIDEVQQQVARACKATKSFGLEKAIETNDMGRSVVKYSRDLNSLLKVAKIIEQIKITVTIRSSRDTFREQMCGTIIEWLGDIAGCSVGEDHDILRYTVCEELLKTWRTGSVAFNKWVGMSGLDDHEIVESAYLSEAVASSAARRGGVLIPGRFGVPHLDSDSDALTNDMENDDGDEDGDSQINDEDLEVETEQMDLDVIQAELDTEHNDTDHDMRTPGEMEDETEVSEATYAGYPPPPPPPPAPPQQVLLRDPVRTFSTDSNIGNEPISTGPLVSMPTFEIPPTPWSLRRKSPSRPPTYWLEQPKAYASKELVPLHEDLRQRVRLDWLLLFDLRLWKKARIGLRDLYISTVVSIPQFKRILGLRFAGLYTLLAQLYLIADREPDHSIVNLSLQMLTTPSIAEELVERANVLTNLFATLYTFLTHRQVGHPWDVAIHETLAFDAGSVANRRMYHFFGDLKHLFDVESVKEKFRTQERYAFQFLDLIRLPQGICPNVRAVGDHVEYENDVWIGASLMTKEINRLCRQFAESFRWRDDEDNSKLSRVIRTVAKATIINSVGGERVRFDQAEIKAETRFKTLEPFYFENGPFSFDNNVNDFEIRHTVVDFVVEAEPISFHHALHYTLSWLIDVGKKKPEKDMRSLLHFTVKELKEPPPYKALIPDHDPESYLMALFDFPLRVCAWLAQMKTSMWVRNGLSLRHQMGTYRGVSLRDFGHHRDIFLLQTAMVICDPSRVLASIIDRFGMDDWMRGHYVTRPGYEPSQQLDVSEDFIHLLIVLLSDRTSLQPVEGDKNAQALAIRRDIAHILCFKPLSFSDLNSRLGLTDRSTDLEDFREILEEMTNYRAPEGLSDSGSFELKQEHLSDIDPYTAHYTKNQRDEAEHAYRLWMAKRSGKPEAEIVLEPKLRPIHSGIFSDLSAFTRTPLFSQIIYYSLAHHSHPHFSSQTPNTRIEAYLQVVLHLVLAAVLEDDTSDDNEPDVMGQIPSFIFNVLHKTSELGSTIFDILVKMLESDDIKGCHPKIRLVLHRIQQRRTRLYDTVVSSLYSKGRNPPALPLDRLGFESPRTPLDGDQEARERQSRELRKQQALDRQARVMAQFQQQQQNFLNNQDITEWGDVDSDELDSIVTSGTEEHKKIWKYPTGNCILCQEETNDTRLFGTFALLANSNIFRQTDIQDPDFFGEALSTPTGLDRAADSIRPFGVASQNRRKVAKLTPSGSEVVSEHQGLGKGFPPSFASRGPVSVGCGHIMHYSCFDLYCSATLRRQHHQIARNHPERVVRKEFVCPLCKALGNTFLPIIWRGKEETYPGALHTDTAFYGWLSSGVGLTVSRFYKREESRSGNNCHQELFVNYTSEAVIPPLGSKLTALFRTPLTSPTTPQESSRNSMPGRFPLDENLNLSMVSPSHPVSTDIVQIDELISIYNRLRETIKANELPSRFPYSSDLSGRSIEDLGNIDTLATSFGNTISATEIAQRGVQSQHGSTLLERIPPSIMTHLRILSETTSSYIAIGGMRNAGTSTPAREFSETTRRQLLQLFVGHPQISGDEPQNVVKTQLPAALSQDSFVFLAECSVFLVPAFGLDIHHIVRLCYSLEIVKVVLHLTAYPGTLGELRFRTHTPTEVNISPEALHTFQDFLMRICLLFTPPWPVPMHNHAGETSVMNGNRTQKDWVVLYKATAAYALTFLRKVAILLNVRYGVDYPDTGLADVDEPELDRLTKALNLPSLVNMLACLKDSASNGLSIQESIMAGWVQHWQWHEGHHAAMRGHPSLSNDQKLLNQSAYQSLRLGHPAIFELIGLPKQFDTLIYEVSRRRCPTTGKRLEDAALCLFCGDIFCSQASCCHKYGKGGCNQHMQKCGVDTGLFLNIRKCCVLYLHNRNGSFNPAPYLDRYGEPDAGLRRGRQLFLNQKRYDALYRNVWLQQGIPTMIARKLEADINNGVHPDTDNGEFHEVQVMKAGSERAGTETFFRMKRGDVQFTSAGSGITHLETNEFSEEEKRKGFVMITSPLKDRKEASNEQQTRAEPAVENTIRIHADFLFATSVIAPGIILVWSVGGDDAVKAKTDSKFYVYLPRMKSGRAKIRLNGDEWPLSERDGTFVPDVDAGDKRFFESFGCEEAEVATLDASPAR</sequence>
<dbReference type="InterPro" id="IPR011051">
    <property type="entry name" value="RmlC_Cupin_sf"/>
</dbReference>
<feature type="region of interest" description="Disordered" evidence="10">
    <location>
        <begin position="578"/>
        <end position="597"/>
    </location>
</feature>
<evidence type="ECO:0000256" key="2">
    <source>
        <dbReference type="ARBA" id="ARBA00022679"/>
    </source>
</evidence>
<keyword evidence="13" id="KW-1185">Reference proteome</keyword>
<dbReference type="GO" id="GO:0005737">
    <property type="term" value="C:cytoplasm"/>
    <property type="evidence" value="ECO:0007669"/>
    <property type="project" value="TreeGrafter"/>
</dbReference>
<gene>
    <name evidence="12" type="ORF">HO133_008040</name>
</gene>
<dbReference type="GO" id="GO:0071596">
    <property type="term" value="P:ubiquitin-dependent protein catabolic process via the N-end rule pathway"/>
    <property type="evidence" value="ECO:0007669"/>
    <property type="project" value="UniProtKB-UniRule"/>
</dbReference>